<sequence>MLLIRMQVRITSQIKKIFYEQMRCEPHKIATSRMSLKPKVTSPLHAYDTSPSPTGSSLHCLNLIVQNINKNSTLINSCNGSISTNHTRAHSYSTSNNATSSCSSNNLALKNVTSAQAKSAAVELLATSSSHTSLNATFKQKCTTT</sequence>
<protein>
    <submittedName>
        <fullName evidence="1">Uncharacterized protein</fullName>
    </submittedName>
</protein>
<keyword evidence="2" id="KW-1185">Reference proteome</keyword>
<dbReference type="EnsemblMetazoa" id="GPAI019017-RA">
    <property type="protein sequence ID" value="GPAI019017-PA"/>
    <property type="gene ID" value="GPAI019017"/>
</dbReference>
<accession>A0A1A9ZMA5</accession>
<name>A0A1A9ZMA5_GLOPL</name>
<evidence type="ECO:0000313" key="1">
    <source>
        <dbReference type="EnsemblMetazoa" id="GPAI019017-PA"/>
    </source>
</evidence>
<proteinExistence type="predicted"/>
<evidence type="ECO:0000313" key="2">
    <source>
        <dbReference type="Proteomes" id="UP000092445"/>
    </source>
</evidence>
<reference evidence="2" key="1">
    <citation type="submission" date="2014-03" db="EMBL/GenBank/DDBJ databases">
        <authorList>
            <person name="Aksoy S."/>
            <person name="Warren W."/>
            <person name="Wilson R.K."/>
        </authorList>
    </citation>
    <scope>NUCLEOTIDE SEQUENCE [LARGE SCALE GENOMIC DNA]</scope>
    <source>
        <strain evidence="2">IAEA</strain>
    </source>
</reference>
<dbReference type="Proteomes" id="UP000092445">
    <property type="component" value="Unassembled WGS sequence"/>
</dbReference>
<dbReference type="AlphaFoldDB" id="A0A1A9ZMA5"/>
<reference evidence="1" key="2">
    <citation type="submission" date="2020-05" db="UniProtKB">
        <authorList>
            <consortium name="EnsemblMetazoa"/>
        </authorList>
    </citation>
    <scope>IDENTIFICATION</scope>
    <source>
        <strain evidence="1">IAEA</strain>
    </source>
</reference>
<dbReference type="VEuPathDB" id="VectorBase:GPAI019017"/>
<organism evidence="1 2">
    <name type="scientific">Glossina pallidipes</name>
    <name type="common">Tsetse fly</name>
    <dbReference type="NCBI Taxonomy" id="7398"/>
    <lineage>
        <taxon>Eukaryota</taxon>
        <taxon>Metazoa</taxon>
        <taxon>Ecdysozoa</taxon>
        <taxon>Arthropoda</taxon>
        <taxon>Hexapoda</taxon>
        <taxon>Insecta</taxon>
        <taxon>Pterygota</taxon>
        <taxon>Neoptera</taxon>
        <taxon>Endopterygota</taxon>
        <taxon>Diptera</taxon>
        <taxon>Brachycera</taxon>
        <taxon>Muscomorpha</taxon>
        <taxon>Hippoboscoidea</taxon>
        <taxon>Glossinidae</taxon>
        <taxon>Glossina</taxon>
    </lineage>
</organism>